<comment type="caution">
    <text evidence="1">The sequence shown here is derived from an EMBL/GenBank/DDBJ whole genome shotgun (WGS) entry which is preliminary data.</text>
</comment>
<organism evidence="1 2">
    <name type="scientific">Cetraspora pellucida</name>
    <dbReference type="NCBI Taxonomy" id="1433469"/>
    <lineage>
        <taxon>Eukaryota</taxon>
        <taxon>Fungi</taxon>
        <taxon>Fungi incertae sedis</taxon>
        <taxon>Mucoromycota</taxon>
        <taxon>Glomeromycotina</taxon>
        <taxon>Glomeromycetes</taxon>
        <taxon>Diversisporales</taxon>
        <taxon>Gigasporaceae</taxon>
        <taxon>Cetraspora</taxon>
    </lineage>
</organism>
<protein>
    <submittedName>
        <fullName evidence="1">23773_t:CDS:1</fullName>
    </submittedName>
</protein>
<sequence length="41" mass="4770">MMESHLALHCDKALNHLVTYYLCLIAKKVKKLTSDSDDQYE</sequence>
<reference evidence="1" key="1">
    <citation type="submission" date="2021-06" db="EMBL/GenBank/DDBJ databases">
        <authorList>
            <person name="Kallberg Y."/>
            <person name="Tangrot J."/>
            <person name="Rosling A."/>
        </authorList>
    </citation>
    <scope>NUCLEOTIDE SEQUENCE</scope>
    <source>
        <strain evidence="1">FL966</strain>
    </source>
</reference>
<dbReference type="EMBL" id="CAJVQA010004439">
    <property type="protein sequence ID" value="CAG8599101.1"/>
    <property type="molecule type" value="Genomic_DNA"/>
</dbReference>
<name>A0A9N9CD21_9GLOM</name>
<proteinExistence type="predicted"/>
<keyword evidence="2" id="KW-1185">Reference proteome</keyword>
<feature type="non-terminal residue" evidence="1">
    <location>
        <position position="41"/>
    </location>
</feature>
<evidence type="ECO:0000313" key="2">
    <source>
        <dbReference type="Proteomes" id="UP000789759"/>
    </source>
</evidence>
<dbReference type="AlphaFoldDB" id="A0A9N9CD21"/>
<accession>A0A9N9CD21</accession>
<gene>
    <name evidence="1" type="ORF">CPELLU_LOCUS6907</name>
</gene>
<evidence type="ECO:0000313" key="1">
    <source>
        <dbReference type="EMBL" id="CAG8599101.1"/>
    </source>
</evidence>
<dbReference type="Proteomes" id="UP000789759">
    <property type="component" value="Unassembled WGS sequence"/>
</dbReference>